<evidence type="ECO:0000256" key="7">
    <source>
        <dbReference type="ARBA" id="ARBA00022692"/>
    </source>
</evidence>
<dbReference type="InterPro" id="IPR024788">
    <property type="entry name" value="Malectin-like_Carb-bd_dom"/>
</dbReference>
<dbReference type="PROSITE" id="PS50011">
    <property type="entry name" value="PROTEIN_KINASE_DOM"/>
    <property type="match status" value="1"/>
</dbReference>
<evidence type="ECO:0000256" key="10">
    <source>
        <dbReference type="ARBA" id="ARBA00022741"/>
    </source>
</evidence>
<keyword evidence="14 19" id="KW-0472">Membrane</keyword>
<dbReference type="Pfam" id="PF07714">
    <property type="entry name" value="PK_Tyr_Ser-Thr"/>
    <property type="match status" value="1"/>
</dbReference>
<dbReference type="AlphaFoldDB" id="A0A8T2UKD9"/>
<dbReference type="EMBL" id="CM035412">
    <property type="protein sequence ID" value="KAH7433925.1"/>
    <property type="molecule type" value="Genomic_DNA"/>
</dbReference>
<evidence type="ECO:0000256" key="2">
    <source>
        <dbReference type="ARBA" id="ARBA00012513"/>
    </source>
</evidence>
<evidence type="ECO:0000256" key="18">
    <source>
        <dbReference type="PROSITE-ProRule" id="PRU10141"/>
    </source>
</evidence>
<dbReference type="InterPro" id="IPR017441">
    <property type="entry name" value="Protein_kinase_ATP_BS"/>
</dbReference>
<dbReference type="InterPro" id="IPR011009">
    <property type="entry name" value="Kinase-like_dom_sf"/>
</dbReference>
<evidence type="ECO:0000256" key="9">
    <source>
        <dbReference type="ARBA" id="ARBA00022737"/>
    </source>
</evidence>
<dbReference type="Pfam" id="PF00560">
    <property type="entry name" value="LRR_1"/>
    <property type="match status" value="2"/>
</dbReference>
<evidence type="ECO:0000256" key="8">
    <source>
        <dbReference type="ARBA" id="ARBA00022729"/>
    </source>
</evidence>
<dbReference type="GO" id="GO:0005524">
    <property type="term" value="F:ATP binding"/>
    <property type="evidence" value="ECO:0007669"/>
    <property type="project" value="UniProtKB-UniRule"/>
</dbReference>
<evidence type="ECO:0000256" key="14">
    <source>
        <dbReference type="ARBA" id="ARBA00023136"/>
    </source>
</evidence>
<feature type="binding site" evidence="18">
    <location>
        <position position="683"/>
    </location>
    <ligand>
        <name>ATP</name>
        <dbReference type="ChEBI" id="CHEBI:30616"/>
    </ligand>
</feature>
<evidence type="ECO:0000256" key="11">
    <source>
        <dbReference type="ARBA" id="ARBA00022777"/>
    </source>
</evidence>
<evidence type="ECO:0000256" key="6">
    <source>
        <dbReference type="ARBA" id="ARBA00022679"/>
    </source>
</evidence>
<dbReference type="PROSITE" id="PS00107">
    <property type="entry name" value="PROTEIN_KINASE_ATP"/>
    <property type="match status" value="1"/>
</dbReference>
<dbReference type="InterPro" id="IPR000719">
    <property type="entry name" value="Prot_kinase_dom"/>
</dbReference>
<keyword evidence="5" id="KW-0433">Leucine-rich repeat</keyword>
<evidence type="ECO:0000256" key="16">
    <source>
        <dbReference type="ARBA" id="ARBA00047899"/>
    </source>
</evidence>
<dbReference type="Gene3D" id="2.60.120.430">
    <property type="entry name" value="Galactose-binding lectin"/>
    <property type="match status" value="1"/>
</dbReference>
<keyword evidence="7 19" id="KW-0812">Transmembrane</keyword>
<organism evidence="22 23">
    <name type="scientific">Ceratopteris richardii</name>
    <name type="common">Triangle waterfern</name>
    <dbReference type="NCBI Taxonomy" id="49495"/>
    <lineage>
        <taxon>Eukaryota</taxon>
        <taxon>Viridiplantae</taxon>
        <taxon>Streptophyta</taxon>
        <taxon>Embryophyta</taxon>
        <taxon>Tracheophyta</taxon>
        <taxon>Polypodiopsida</taxon>
        <taxon>Polypodiidae</taxon>
        <taxon>Polypodiales</taxon>
        <taxon>Pteridineae</taxon>
        <taxon>Pteridaceae</taxon>
        <taxon>Parkerioideae</taxon>
        <taxon>Ceratopteris</taxon>
    </lineage>
</organism>
<accession>A0A8T2UKD9</accession>
<dbReference type="CDD" id="cd14066">
    <property type="entry name" value="STKc_IRAK"/>
    <property type="match status" value="1"/>
</dbReference>
<dbReference type="InterPro" id="IPR032675">
    <property type="entry name" value="LRR_dom_sf"/>
</dbReference>
<dbReference type="EC" id="2.7.11.1" evidence="2"/>
<protein>
    <recommendedName>
        <fullName evidence="2">non-specific serine/threonine protein kinase</fullName>
        <ecNumber evidence="2">2.7.11.1</ecNumber>
    </recommendedName>
</protein>
<dbReference type="SUPFAM" id="SSF52058">
    <property type="entry name" value="L domain-like"/>
    <property type="match status" value="1"/>
</dbReference>
<dbReference type="SMART" id="SM00220">
    <property type="entry name" value="S_TKc"/>
    <property type="match status" value="1"/>
</dbReference>
<keyword evidence="13 19" id="KW-1133">Transmembrane helix</keyword>
<sequence>MKMEPKLGSLCILFAFCTLLGFSIHGACQSGSVSLDCGGSGSYSDENAIMWTPDSEFGSIASTGNATTVTPPPSLKLSKTPLSTMRYFPGDRSKYCYTFNSTSGSPYLLRASFWAGSVLPYVTRSVKEVKIRLLIYADIWDEVVIPLPQQDREEIREVYLMALWDHIDVCLAGKSSGADIPFISSLELRPLSTEMVAVMYLVRQGGRKPMLTTRRLNCGQQSHNYIRYTDDHYNRIWEGDIDGPNLTTNKLIGQNSDEMIPLNILQTAQVDEEKIQKSIEVDPNKLYHIQFIFAEISPNVTSVGQRVFNAQVSSGSSIAFDLEYDVFLEAGNASFSILISSVLALITVGNANSIELTLQKQVGSTYGPLISGVELFQVFGKNLSLGTDDAEVSTLKEIISAYPSLDSWTGDPCLPYKYNWLTCNNAARPNIYSISLENQNLQGVIPNLFNSFKLLTALSLAENMLNGSIPKLDDLQYLTILDLHSNHLSGSIPDFLGELPALTTLNLDNNNLSGEIPEKLRSRASNSVLFLSIAGNPELCSNQSNQAFCKTNITVIGKETNKKNEAALVGGLVAAAAFVLILFLAVSTTAFFCIRSKRVKQPKLVDPDVPSQQVTTINADESGLQNNVPSVQENSRNRGSQLQLFSYKDIISMTEDLGKPIGQGSFGTVYYGLLKDRKPVAVKVLSKDSWQGEKEFQNEVELLSRICHNNVVQLLGYCIERELVLVYDYMVNGSLSDSLHGRGKILSLWRDRLQIAVDVARGLEFLHDHCSPPIIHRDVKSNNILLDENMIGKVSDFGISKSMEAENLQTKIVRGNSGYVDPEYVQTKVVTYSIDVYAFGVVLFEVLTGKPPIIKGTGKYGKTLHISEWVRYHADRGELSIILDPCLSADMKEESLLKVIEIAMNCVDHREMKRPTMDEIKCELQKALDIELSSRSINAYYSAEIGSPMRASQLDAR</sequence>
<comment type="caution">
    <text evidence="22">The sequence shown here is derived from an EMBL/GenBank/DDBJ whole genome shotgun (WGS) entry which is preliminary data.</text>
</comment>
<feature type="chain" id="PRO_5035746664" description="non-specific serine/threonine protein kinase" evidence="20">
    <location>
        <begin position="24"/>
        <end position="957"/>
    </location>
</feature>
<keyword evidence="6" id="KW-0808">Transferase</keyword>
<comment type="catalytic activity">
    <reaction evidence="16">
        <text>L-threonyl-[protein] + ATP = O-phospho-L-threonyl-[protein] + ADP + H(+)</text>
        <dbReference type="Rhea" id="RHEA:46608"/>
        <dbReference type="Rhea" id="RHEA-COMP:11060"/>
        <dbReference type="Rhea" id="RHEA-COMP:11605"/>
        <dbReference type="ChEBI" id="CHEBI:15378"/>
        <dbReference type="ChEBI" id="CHEBI:30013"/>
        <dbReference type="ChEBI" id="CHEBI:30616"/>
        <dbReference type="ChEBI" id="CHEBI:61977"/>
        <dbReference type="ChEBI" id="CHEBI:456216"/>
        <dbReference type="EC" id="2.7.11.1"/>
    </reaction>
</comment>
<evidence type="ECO:0000256" key="1">
    <source>
        <dbReference type="ARBA" id="ARBA00004162"/>
    </source>
</evidence>
<dbReference type="OMA" id="DENAIMW"/>
<dbReference type="OrthoDB" id="1111193at2759"/>
<evidence type="ECO:0000256" key="5">
    <source>
        <dbReference type="ARBA" id="ARBA00022614"/>
    </source>
</evidence>
<keyword evidence="8 20" id="KW-0732">Signal</keyword>
<evidence type="ECO:0000256" key="15">
    <source>
        <dbReference type="ARBA" id="ARBA00023157"/>
    </source>
</evidence>
<evidence type="ECO:0000256" key="4">
    <source>
        <dbReference type="ARBA" id="ARBA00022527"/>
    </source>
</evidence>
<keyword evidence="11" id="KW-0418">Kinase</keyword>
<evidence type="ECO:0000256" key="19">
    <source>
        <dbReference type="SAM" id="Phobius"/>
    </source>
</evidence>
<evidence type="ECO:0000256" key="20">
    <source>
        <dbReference type="SAM" id="SignalP"/>
    </source>
</evidence>
<keyword evidence="3" id="KW-1003">Cell membrane</keyword>
<keyword evidence="4" id="KW-0723">Serine/threonine-protein kinase</keyword>
<dbReference type="GO" id="GO:0005886">
    <property type="term" value="C:plasma membrane"/>
    <property type="evidence" value="ECO:0007669"/>
    <property type="project" value="UniProtKB-SubCell"/>
</dbReference>
<evidence type="ECO:0000313" key="23">
    <source>
        <dbReference type="Proteomes" id="UP000825935"/>
    </source>
</evidence>
<dbReference type="PROSITE" id="PS00108">
    <property type="entry name" value="PROTEIN_KINASE_ST"/>
    <property type="match status" value="1"/>
</dbReference>
<proteinExistence type="predicted"/>
<dbReference type="InterPro" id="IPR001245">
    <property type="entry name" value="Ser-Thr/Tyr_kinase_cat_dom"/>
</dbReference>
<keyword evidence="9" id="KW-0677">Repeat</keyword>
<evidence type="ECO:0000256" key="13">
    <source>
        <dbReference type="ARBA" id="ARBA00022989"/>
    </source>
</evidence>
<dbReference type="PANTHER" id="PTHR45631">
    <property type="entry name" value="OS07G0107800 PROTEIN-RELATED"/>
    <property type="match status" value="1"/>
</dbReference>
<dbReference type="Gene3D" id="3.30.200.20">
    <property type="entry name" value="Phosphorylase Kinase, domain 1"/>
    <property type="match status" value="1"/>
</dbReference>
<keyword evidence="23" id="KW-1185">Reference proteome</keyword>
<feature type="transmembrane region" description="Helical" evidence="19">
    <location>
        <begin position="568"/>
        <end position="594"/>
    </location>
</feature>
<comment type="subcellular location">
    <subcellularLocation>
        <location evidence="1">Cell membrane</location>
        <topology evidence="1">Single-pass membrane protein</topology>
    </subcellularLocation>
</comment>
<evidence type="ECO:0000256" key="12">
    <source>
        <dbReference type="ARBA" id="ARBA00022840"/>
    </source>
</evidence>
<dbReference type="Gene3D" id="3.80.10.10">
    <property type="entry name" value="Ribonuclease Inhibitor"/>
    <property type="match status" value="1"/>
</dbReference>
<evidence type="ECO:0000256" key="17">
    <source>
        <dbReference type="ARBA" id="ARBA00048679"/>
    </source>
</evidence>
<dbReference type="FunFam" id="1.10.510.10:FF:000468">
    <property type="entry name" value="PTI1-like tyrosine-protein kinase 3"/>
    <property type="match status" value="1"/>
</dbReference>
<keyword evidence="15" id="KW-1015">Disulfide bond</keyword>
<keyword evidence="10 18" id="KW-0547">Nucleotide-binding</keyword>
<name>A0A8T2UKD9_CERRI</name>
<feature type="domain" description="Protein kinase" evidence="21">
    <location>
        <begin position="655"/>
        <end position="928"/>
    </location>
</feature>
<dbReference type="SUPFAM" id="SSF56112">
    <property type="entry name" value="Protein kinase-like (PK-like)"/>
    <property type="match status" value="1"/>
</dbReference>
<dbReference type="PANTHER" id="PTHR45631:SF68">
    <property type="entry name" value="REPEAT FAMILY PROTEIN, PUTATIVE, EXPRESSED-RELATED"/>
    <property type="match status" value="1"/>
</dbReference>
<dbReference type="Gene3D" id="1.10.510.10">
    <property type="entry name" value="Transferase(Phosphotransferase) domain 1"/>
    <property type="match status" value="1"/>
</dbReference>
<keyword evidence="12 18" id="KW-0067">ATP-binding</keyword>
<dbReference type="GO" id="GO:0004674">
    <property type="term" value="F:protein serine/threonine kinase activity"/>
    <property type="evidence" value="ECO:0007669"/>
    <property type="project" value="UniProtKB-KW"/>
</dbReference>
<comment type="catalytic activity">
    <reaction evidence="17">
        <text>L-seryl-[protein] + ATP = O-phospho-L-seryl-[protein] + ADP + H(+)</text>
        <dbReference type="Rhea" id="RHEA:17989"/>
        <dbReference type="Rhea" id="RHEA-COMP:9863"/>
        <dbReference type="Rhea" id="RHEA-COMP:11604"/>
        <dbReference type="ChEBI" id="CHEBI:15378"/>
        <dbReference type="ChEBI" id="CHEBI:29999"/>
        <dbReference type="ChEBI" id="CHEBI:30616"/>
        <dbReference type="ChEBI" id="CHEBI:83421"/>
        <dbReference type="ChEBI" id="CHEBI:456216"/>
        <dbReference type="EC" id="2.7.11.1"/>
    </reaction>
</comment>
<dbReference type="InterPro" id="IPR001611">
    <property type="entry name" value="Leu-rich_rpt"/>
</dbReference>
<evidence type="ECO:0000256" key="3">
    <source>
        <dbReference type="ARBA" id="ARBA00022475"/>
    </source>
</evidence>
<feature type="signal peptide" evidence="20">
    <location>
        <begin position="1"/>
        <end position="23"/>
    </location>
</feature>
<gene>
    <name evidence="22" type="ORF">KP509_07G092900</name>
</gene>
<dbReference type="Pfam" id="PF12819">
    <property type="entry name" value="Malectin_like"/>
    <property type="match status" value="1"/>
</dbReference>
<reference evidence="22" key="1">
    <citation type="submission" date="2021-08" db="EMBL/GenBank/DDBJ databases">
        <title>WGS assembly of Ceratopteris richardii.</title>
        <authorList>
            <person name="Marchant D.B."/>
            <person name="Chen G."/>
            <person name="Jenkins J."/>
            <person name="Shu S."/>
            <person name="Leebens-Mack J."/>
            <person name="Grimwood J."/>
            <person name="Schmutz J."/>
            <person name="Soltis P."/>
            <person name="Soltis D."/>
            <person name="Chen Z.-H."/>
        </authorList>
    </citation>
    <scope>NUCLEOTIDE SEQUENCE</scope>
    <source>
        <strain evidence="22">Whitten #5841</strain>
        <tissue evidence="22">Leaf</tissue>
    </source>
</reference>
<evidence type="ECO:0000259" key="21">
    <source>
        <dbReference type="PROSITE" id="PS50011"/>
    </source>
</evidence>
<dbReference type="Proteomes" id="UP000825935">
    <property type="component" value="Chromosome 7"/>
</dbReference>
<dbReference type="InterPro" id="IPR008271">
    <property type="entry name" value="Ser/Thr_kinase_AS"/>
</dbReference>
<evidence type="ECO:0000313" key="22">
    <source>
        <dbReference type="EMBL" id="KAH7433925.1"/>
    </source>
</evidence>